<evidence type="ECO:0000313" key="2">
    <source>
        <dbReference type="Proteomes" id="UP000092993"/>
    </source>
</evidence>
<organism evidence="1 2">
    <name type="scientific">Grifola frondosa</name>
    <name type="common">Maitake</name>
    <name type="synonym">Polyporus frondosus</name>
    <dbReference type="NCBI Taxonomy" id="5627"/>
    <lineage>
        <taxon>Eukaryota</taxon>
        <taxon>Fungi</taxon>
        <taxon>Dikarya</taxon>
        <taxon>Basidiomycota</taxon>
        <taxon>Agaricomycotina</taxon>
        <taxon>Agaricomycetes</taxon>
        <taxon>Polyporales</taxon>
        <taxon>Grifolaceae</taxon>
        <taxon>Grifola</taxon>
    </lineage>
</organism>
<name>A0A1C7MG19_GRIFR</name>
<reference evidence="1 2" key="1">
    <citation type="submission" date="2016-03" db="EMBL/GenBank/DDBJ databases">
        <title>Whole genome sequencing of Grifola frondosa 9006-11.</title>
        <authorList>
            <person name="Min B."/>
            <person name="Park H."/>
            <person name="Kim J.-G."/>
            <person name="Cho H."/>
            <person name="Oh Y.-L."/>
            <person name="Kong W.-S."/>
            <person name="Choi I.-G."/>
        </authorList>
    </citation>
    <scope>NUCLEOTIDE SEQUENCE [LARGE SCALE GENOMIC DNA]</scope>
    <source>
        <strain evidence="1 2">9006-11</strain>
    </source>
</reference>
<protein>
    <submittedName>
        <fullName evidence="1">Uncharacterized protein</fullName>
    </submittedName>
</protein>
<accession>A0A1C7MG19</accession>
<comment type="caution">
    <text evidence="1">The sequence shown here is derived from an EMBL/GenBank/DDBJ whole genome shotgun (WGS) entry which is preliminary data.</text>
</comment>
<evidence type="ECO:0000313" key="1">
    <source>
        <dbReference type="EMBL" id="OBZ73964.1"/>
    </source>
</evidence>
<keyword evidence="2" id="KW-1185">Reference proteome</keyword>
<dbReference type="Proteomes" id="UP000092993">
    <property type="component" value="Unassembled WGS sequence"/>
</dbReference>
<dbReference type="EMBL" id="LUGG01000006">
    <property type="protein sequence ID" value="OBZ73964.1"/>
    <property type="molecule type" value="Genomic_DNA"/>
</dbReference>
<gene>
    <name evidence="1" type="ORF">A0H81_05909</name>
</gene>
<dbReference type="AlphaFoldDB" id="A0A1C7MG19"/>
<proteinExistence type="predicted"/>
<sequence length="76" mass="8584">MQGTLRLRDIGMMRDMSFPEIFSEYVALGSSARTSTCTGMGEWLRTPHMVALYLNAPTQSDINILVSGWRAWTAWV</sequence>